<keyword evidence="3" id="KW-1185">Reference proteome</keyword>
<evidence type="ECO:0000259" key="1">
    <source>
        <dbReference type="Pfam" id="PF07883"/>
    </source>
</evidence>
<proteinExistence type="predicted"/>
<gene>
    <name evidence="2" type="ORF">PZE19_20135</name>
</gene>
<dbReference type="InterPro" id="IPR013096">
    <property type="entry name" value="Cupin_2"/>
</dbReference>
<dbReference type="SUPFAM" id="SSF51182">
    <property type="entry name" value="RmlC-like cupins"/>
    <property type="match status" value="1"/>
</dbReference>
<dbReference type="Proteomes" id="UP001216907">
    <property type="component" value="Unassembled WGS sequence"/>
</dbReference>
<protein>
    <submittedName>
        <fullName evidence="2">Cupin domain-containing protein</fullName>
    </submittedName>
</protein>
<comment type="caution">
    <text evidence="2">The sequence shown here is derived from an EMBL/GenBank/DDBJ whole genome shotgun (WGS) entry which is preliminary data.</text>
</comment>
<evidence type="ECO:0000313" key="2">
    <source>
        <dbReference type="EMBL" id="MDG3006089.1"/>
    </source>
</evidence>
<dbReference type="Pfam" id="PF07883">
    <property type="entry name" value="Cupin_2"/>
    <property type="match status" value="1"/>
</dbReference>
<dbReference type="InterPro" id="IPR011051">
    <property type="entry name" value="RmlC_Cupin_sf"/>
</dbReference>
<organism evidence="2 3">
    <name type="scientific">Paludisphaera mucosa</name>
    <dbReference type="NCBI Taxonomy" id="3030827"/>
    <lineage>
        <taxon>Bacteria</taxon>
        <taxon>Pseudomonadati</taxon>
        <taxon>Planctomycetota</taxon>
        <taxon>Planctomycetia</taxon>
        <taxon>Isosphaerales</taxon>
        <taxon>Isosphaeraceae</taxon>
        <taxon>Paludisphaera</taxon>
    </lineage>
</organism>
<dbReference type="RefSeq" id="WP_277862391.1">
    <property type="nucleotide sequence ID" value="NZ_JARRAG010000002.1"/>
</dbReference>
<sequence>MRPDRMEVMTPVGSGVAIELATGVRFESLVGSFNHARGLTTGLVTMAPLAGLPYHTQTFAESITLLKGRVLAGVQGREYELEILDNLVVPNGLAHMVRNLSDTETAVLHVALASDAPNRTIVDRPFLRAPMPASSIGVPGAERVNRFRTAERFEAGPNTEFIDFFNETLMPGLEMSGGYGLFQPGGRLPAHVHDFDESISIIDGEAVCIVEGRRHAMRDGATALQPRGRVHYFINESDGPMAMIWVYAGPSPIRIVVDERCATAEGNPWREGDA</sequence>
<feature type="domain" description="Cupin type-2" evidence="1">
    <location>
        <begin position="182"/>
        <end position="247"/>
    </location>
</feature>
<dbReference type="PANTHER" id="PTHR43346">
    <property type="entry name" value="LIGAND BINDING DOMAIN PROTEIN, PUTATIVE (AFU_ORTHOLOGUE AFUA_6G14370)-RELATED"/>
    <property type="match status" value="1"/>
</dbReference>
<name>A0ABT6FEY5_9BACT</name>
<evidence type="ECO:0000313" key="3">
    <source>
        <dbReference type="Proteomes" id="UP001216907"/>
    </source>
</evidence>
<dbReference type="EMBL" id="JARRAG010000002">
    <property type="protein sequence ID" value="MDG3006089.1"/>
    <property type="molecule type" value="Genomic_DNA"/>
</dbReference>
<dbReference type="PANTHER" id="PTHR43346:SF1">
    <property type="entry name" value="QUERCETIN 2,3-DIOXYGENASE-RELATED"/>
    <property type="match status" value="1"/>
</dbReference>
<dbReference type="InterPro" id="IPR052538">
    <property type="entry name" value="Flavonoid_dioxygenase-like"/>
</dbReference>
<accession>A0ABT6FEY5</accession>
<dbReference type="InterPro" id="IPR014710">
    <property type="entry name" value="RmlC-like_jellyroll"/>
</dbReference>
<reference evidence="2 3" key="1">
    <citation type="submission" date="2023-03" db="EMBL/GenBank/DDBJ databases">
        <title>Paludisphaera mucosa sp. nov. a novel planctomycete from northern fen.</title>
        <authorList>
            <person name="Ivanova A."/>
        </authorList>
    </citation>
    <scope>NUCLEOTIDE SEQUENCE [LARGE SCALE GENOMIC DNA]</scope>
    <source>
        <strain evidence="2 3">Pla2</strain>
    </source>
</reference>
<dbReference type="Gene3D" id="2.60.120.10">
    <property type="entry name" value="Jelly Rolls"/>
    <property type="match status" value="2"/>
</dbReference>